<gene>
    <name evidence="1" type="primary">pgmA</name>
    <name evidence="1" type="ORF">RsS93_50410</name>
</gene>
<dbReference type="Gene3D" id="3.40.50.1240">
    <property type="entry name" value="Phosphoglycerate mutase-like"/>
    <property type="match status" value="1"/>
</dbReference>
<dbReference type="InterPro" id="IPR029033">
    <property type="entry name" value="His_PPase_superfam"/>
</dbReference>
<dbReference type="CDD" id="cd07067">
    <property type="entry name" value="HP_PGM_like"/>
    <property type="match status" value="1"/>
</dbReference>
<dbReference type="InterPro" id="IPR050275">
    <property type="entry name" value="PGM_Phosphatase"/>
</dbReference>
<reference evidence="1 2" key="1">
    <citation type="journal article" date="2020" name="Genome Biol. Evol.">
        <title>Rhizobium dioscoreae sp. nov., a plant growth-promoting bacterium isolated from yam (Dioscorea species).</title>
        <authorList>
            <person name="Ouyabe M."/>
            <person name="Tanaka N."/>
            <person name="Shiwa Y."/>
            <person name="Fujita N."/>
            <person name="Kikuno H."/>
            <person name="Babil P."/>
            <person name="Shiwachi H."/>
        </authorList>
    </citation>
    <scope>NUCLEOTIDE SEQUENCE [LARGE SCALE GENOMIC DNA]</scope>
    <source>
        <strain evidence="1 2">S-93</strain>
    </source>
</reference>
<dbReference type="RefSeq" id="WP_152094474.1">
    <property type="nucleotide sequence ID" value="NZ_BLAJ01000007.1"/>
</dbReference>
<keyword evidence="2" id="KW-1185">Reference proteome</keyword>
<proteinExistence type="predicted"/>
<dbReference type="SUPFAM" id="SSF53254">
    <property type="entry name" value="Phosphoglycerate mutase-like"/>
    <property type="match status" value="1"/>
</dbReference>
<evidence type="ECO:0000313" key="2">
    <source>
        <dbReference type="Proteomes" id="UP000390335"/>
    </source>
</evidence>
<accession>A0ABQ0ZAT9</accession>
<dbReference type="PANTHER" id="PTHR48100:SF44">
    <property type="entry name" value="PHOSPHATASE C1620.13-RELATED"/>
    <property type="match status" value="1"/>
</dbReference>
<name>A0ABQ0ZAT9_9HYPH</name>
<dbReference type="PIRSF" id="PIRSF000709">
    <property type="entry name" value="6PFK_2-Ptase"/>
    <property type="match status" value="1"/>
</dbReference>
<organism evidence="1 2">
    <name type="scientific">Rhizobium dioscoreae</name>
    <dbReference type="NCBI Taxonomy" id="2653122"/>
    <lineage>
        <taxon>Bacteria</taxon>
        <taxon>Pseudomonadati</taxon>
        <taxon>Pseudomonadota</taxon>
        <taxon>Alphaproteobacteria</taxon>
        <taxon>Hyphomicrobiales</taxon>
        <taxon>Rhizobiaceae</taxon>
        <taxon>Rhizobium/Agrobacterium group</taxon>
        <taxon>Rhizobium</taxon>
    </lineage>
</organism>
<comment type="caution">
    <text evidence="1">The sequence shown here is derived from an EMBL/GenBank/DDBJ whole genome shotgun (WGS) entry which is preliminary data.</text>
</comment>
<dbReference type="EMBL" id="BLAJ01000007">
    <property type="protein sequence ID" value="GES52427.1"/>
    <property type="molecule type" value="Genomic_DNA"/>
</dbReference>
<dbReference type="PANTHER" id="PTHR48100">
    <property type="entry name" value="BROAD-SPECIFICITY PHOSPHATASE YOR283W-RELATED"/>
    <property type="match status" value="1"/>
</dbReference>
<evidence type="ECO:0000313" key="1">
    <source>
        <dbReference type="EMBL" id="GES52427.1"/>
    </source>
</evidence>
<sequence length="195" mass="21491">MAALKLVLVRHAESKGNIAGSLTGTDADVLSEEGERQAIALSDSLKSFGVFDAVYVSDTERTIQTARLAGFDAMSLTSLLKETNGGAWGGRPRSEFDAEFPDFFNPLDLERAYPRGESHCEMGKRVLTFISSEVAPKHNKKVLLFTHLGPINIILHKLFNIELSRFPLFNLRNCAIVDLDICLVDGCMLLKKASF</sequence>
<dbReference type="Pfam" id="PF00300">
    <property type="entry name" value="His_Phos_1"/>
    <property type="match status" value="1"/>
</dbReference>
<dbReference type="Proteomes" id="UP000390335">
    <property type="component" value="Unassembled WGS sequence"/>
</dbReference>
<dbReference type="InterPro" id="IPR013078">
    <property type="entry name" value="His_Pase_superF_clade-1"/>
</dbReference>
<dbReference type="SMART" id="SM00855">
    <property type="entry name" value="PGAM"/>
    <property type="match status" value="1"/>
</dbReference>
<protein>
    <submittedName>
        <fullName evidence="1">Phosphoglycerate mutase</fullName>
    </submittedName>
</protein>